<organism evidence="1 2">
    <name type="scientific">Mycobacterium yunnanensis</name>
    <dbReference type="NCBI Taxonomy" id="368477"/>
    <lineage>
        <taxon>Bacteria</taxon>
        <taxon>Bacillati</taxon>
        <taxon>Actinomycetota</taxon>
        <taxon>Actinomycetes</taxon>
        <taxon>Mycobacteriales</taxon>
        <taxon>Mycobacteriaceae</taxon>
        <taxon>Mycobacterium</taxon>
    </lineage>
</organism>
<proteinExistence type="predicted"/>
<evidence type="ECO:0000313" key="1">
    <source>
        <dbReference type="EMBL" id="MCV7423811.1"/>
    </source>
</evidence>
<protein>
    <submittedName>
        <fullName evidence="1">Uncharacterized protein</fullName>
    </submittedName>
</protein>
<dbReference type="RefSeq" id="WP_263998779.1">
    <property type="nucleotide sequence ID" value="NZ_JACKVK010000013.1"/>
</dbReference>
<name>A0A9X2Z7N6_9MYCO</name>
<gene>
    <name evidence="1" type="ORF">H7K45_24965</name>
</gene>
<comment type="caution">
    <text evidence="1">The sequence shown here is derived from an EMBL/GenBank/DDBJ whole genome shotgun (WGS) entry which is preliminary data.</text>
</comment>
<evidence type="ECO:0000313" key="2">
    <source>
        <dbReference type="Proteomes" id="UP001141629"/>
    </source>
</evidence>
<sequence length="182" mass="20710">MAKKYRGIVLMSPLAREYADWWSVWYDLLSARQALHDRNFIPNKPSNMYGRRAMWDGAVVAYCRGFKPGRQSALLGPLLNSLTPLQRARHDEALHWRDKHIAHRVDKKLEHVAVTAMVDADGQVVEVQGSVTTTMMPPESAILEFAKVVDLLKDLVWEKRLVPLEADLKQEYEIHGVVPPTG</sequence>
<dbReference type="Proteomes" id="UP001141629">
    <property type="component" value="Unassembled WGS sequence"/>
</dbReference>
<dbReference type="EMBL" id="JACKVK010000013">
    <property type="protein sequence ID" value="MCV7423811.1"/>
    <property type="molecule type" value="Genomic_DNA"/>
</dbReference>
<reference evidence="1" key="2">
    <citation type="journal article" date="2022" name="BMC Genomics">
        <title>Comparative genome analysis of mycobacteria focusing on tRNA and non-coding RNA.</title>
        <authorList>
            <person name="Behra P.R.K."/>
            <person name="Pettersson B.M.F."/>
            <person name="Ramesh M."/>
            <person name="Das S."/>
            <person name="Dasgupta S."/>
            <person name="Kirsebom L.A."/>
        </authorList>
    </citation>
    <scope>NUCLEOTIDE SEQUENCE</scope>
    <source>
        <strain evidence="1">DSM 44838</strain>
    </source>
</reference>
<dbReference type="AlphaFoldDB" id="A0A9X2Z7N6"/>
<reference evidence="1" key="1">
    <citation type="submission" date="2020-07" db="EMBL/GenBank/DDBJ databases">
        <authorList>
            <person name="Pettersson B.M.F."/>
            <person name="Behra P.R.K."/>
            <person name="Ramesh M."/>
            <person name="Das S."/>
            <person name="Dasgupta S."/>
            <person name="Kirsebom L.A."/>
        </authorList>
    </citation>
    <scope>NUCLEOTIDE SEQUENCE</scope>
    <source>
        <strain evidence="1">DSM 44838</strain>
    </source>
</reference>
<keyword evidence="2" id="KW-1185">Reference proteome</keyword>
<accession>A0A9X2Z7N6</accession>